<comment type="caution">
    <text evidence="1">The sequence shown here is derived from an EMBL/GenBank/DDBJ whole genome shotgun (WGS) entry which is preliminary data.</text>
</comment>
<dbReference type="RefSeq" id="WP_345127934.1">
    <property type="nucleotide sequence ID" value="NZ_BAABAT010000008.1"/>
</dbReference>
<proteinExistence type="predicted"/>
<dbReference type="EMBL" id="BAABAT010000008">
    <property type="protein sequence ID" value="GAA4249696.1"/>
    <property type="molecule type" value="Genomic_DNA"/>
</dbReference>
<organism evidence="1 2">
    <name type="scientific">Dactylosporangium darangshiense</name>
    <dbReference type="NCBI Taxonomy" id="579108"/>
    <lineage>
        <taxon>Bacteria</taxon>
        <taxon>Bacillati</taxon>
        <taxon>Actinomycetota</taxon>
        <taxon>Actinomycetes</taxon>
        <taxon>Micromonosporales</taxon>
        <taxon>Micromonosporaceae</taxon>
        <taxon>Dactylosporangium</taxon>
    </lineage>
</organism>
<gene>
    <name evidence="1" type="ORF">GCM10022255_034830</name>
</gene>
<evidence type="ECO:0000313" key="1">
    <source>
        <dbReference type="EMBL" id="GAA4249696.1"/>
    </source>
</evidence>
<reference evidence="2" key="1">
    <citation type="journal article" date="2019" name="Int. J. Syst. Evol. Microbiol.">
        <title>The Global Catalogue of Microorganisms (GCM) 10K type strain sequencing project: providing services to taxonomists for standard genome sequencing and annotation.</title>
        <authorList>
            <consortium name="The Broad Institute Genomics Platform"/>
            <consortium name="The Broad Institute Genome Sequencing Center for Infectious Disease"/>
            <person name="Wu L."/>
            <person name="Ma J."/>
        </authorList>
    </citation>
    <scope>NUCLEOTIDE SEQUENCE [LARGE SCALE GENOMIC DNA]</scope>
    <source>
        <strain evidence="2">JCM 17441</strain>
    </source>
</reference>
<keyword evidence="2" id="KW-1185">Reference proteome</keyword>
<sequence>MLMSYTHYEFVDDVMKLTLAEGPGEAGTVLHFTRATWDDDGETHVLCNESVSASSPPCAAGG</sequence>
<evidence type="ECO:0000313" key="2">
    <source>
        <dbReference type="Proteomes" id="UP001500620"/>
    </source>
</evidence>
<name>A0ABP8D845_9ACTN</name>
<accession>A0ABP8D845</accession>
<protein>
    <submittedName>
        <fullName evidence="1">Uncharacterized protein</fullName>
    </submittedName>
</protein>
<dbReference type="Proteomes" id="UP001500620">
    <property type="component" value="Unassembled WGS sequence"/>
</dbReference>